<comment type="cofactor">
    <cofactor evidence="1">
        <name>Zn(2+)</name>
        <dbReference type="ChEBI" id="CHEBI:29105"/>
    </cofactor>
</comment>
<dbReference type="Proteomes" id="UP000325055">
    <property type="component" value="Unassembled WGS sequence"/>
</dbReference>
<reference evidence="7 9" key="2">
    <citation type="journal article" date="2019" name="Nat. Med.">
        <title>A library of human gut bacterial isolates paired with longitudinal multiomics data enables mechanistic microbiome research.</title>
        <authorList>
            <person name="Poyet M."/>
            <person name="Groussin M."/>
            <person name="Gibbons S.M."/>
            <person name="Avila-Pacheco J."/>
            <person name="Jiang X."/>
            <person name="Kearney S.M."/>
            <person name="Perrotta A.R."/>
            <person name="Berdy B."/>
            <person name="Zhao S."/>
            <person name="Lieberman T.D."/>
            <person name="Swanson P.K."/>
            <person name="Smith M."/>
            <person name="Roesemann S."/>
            <person name="Alexander J.E."/>
            <person name="Rich S.A."/>
            <person name="Livny J."/>
            <person name="Vlamakis H."/>
            <person name="Clish C."/>
            <person name="Bullock K."/>
            <person name="Deik A."/>
            <person name="Scott J."/>
            <person name="Pierce K.A."/>
            <person name="Xavier R.J."/>
            <person name="Alm E.J."/>
        </authorList>
    </citation>
    <scope>NUCLEOTIDE SEQUENCE [LARGE SCALE GENOMIC DNA]</scope>
    <source>
        <strain evidence="7 9">BIOML-A7</strain>
    </source>
</reference>
<dbReference type="EMBL" id="CP012801">
    <property type="protein sequence ID" value="ALJ61597.1"/>
    <property type="molecule type" value="Genomic_DNA"/>
</dbReference>
<dbReference type="Proteomes" id="UP000061809">
    <property type="component" value="Chromosome"/>
</dbReference>
<reference evidence="6 8" key="1">
    <citation type="journal article" date="2015" name="Science">
        <title>Genetic determinants of in vivo fitness and diet responsiveness in multiple human gut Bacteroides.</title>
        <authorList>
            <person name="Wu M."/>
            <person name="McNulty N.P."/>
            <person name="Rodionov D.A."/>
            <person name="Khoroshkin M.S."/>
            <person name="Griffin N.W."/>
            <person name="Cheng J."/>
            <person name="Latreille P."/>
            <person name="Kerstetter R.A."/>
            <person name="Terrapon N."/>
            <person name="Henrissat B."/>
            <person name="Osterman A.L."/>
            <person name="Gordon J.I."/>
        </authorList>
    </citation>
    <scope>NUCLEOTIDE SEQUENCE [LARGE SCALE GENOMIC DNA]</scope>
    <source>
        <strain evidence="6 8">WH2</strain>
    </source>
</reference>
<dbReference type="InterPro" id="IPR036866">
    <property type="entry name" value="RibonucZ/Hydroxyglut_hydro"/>
</dbReference>
<dbReference type="RefSeq" id="WP_029428688.1">
    <property type="nucleotide sequence ID" value="NZ_CP012801.1"/>
</dbReference>
<feature type="domain" description="Metallo-beta-lactamase" evidence="5">
    <location>
        <begin position="13"/>
        <end position="190"/>
    </location>
</feature>
<evidence type="ECO:0000313" key="8">
    <source>
        <dbReference type="Proteomes" id="UP000061809"/>
    </source>
</evidence>
<evidence type="ECO:0000313" key="7">
    <source>
        <dbReference type="EMBL" id="KAA5410233.1"/>
    </source>
</evidence>
<name>A0A0P0GGU0_9BACE</name>
<evidence type="ECO:0000256" key="1">
    <source>
        <dbReference type="ARBA" id="ARBA00001947"/>
    </source>
</evidence>
<evidence type="ECO:0000256" key="2">
    <source>
        <dbReference type="ARBA" id="ARBA00022723"/>
    </source>
</evidence>
<proteinExistence type="predicted"/>
<dbReference type="SMART" id="SM00849">
    <property type="entry name" value="Lactamase_B"/>
    <property type="match status" value="1"/>
</dbReference>
<evidence type="ECO:0000313" key="6">
    <source>
        <dbReference type="EMBL" id="ALJ61597.1"/>
    </source>
</evidence>
<dbReference type="Gene3D" id="3.60.15.10">
    <property type="entry name" value="Ribonuclease Z/Hydroxyacylglutathione hydrolase-like"/>
    <property type="match status" value="1"/>
</dbReference>
<evidence type="ECO:0000256" key="4">
    <source>
        <dbReference type="ARBA" id="ARBA00022833"/>
    </source>
</evidence>
<dbReference type="GO" id="GO:0016787">
    <property type="term" value="F:hydrolase activity"/>
    <property type="evidence" value="ECO:0007669"/>
    <property type="project" value="UniProtKB-KW"/>
</dbReference>
<protein>
    <submittedName>
        <fullName evidence="6">Beta-lactamase hydrolase-like protein</fullName>
        <ecNumber evidence="6">3.-.-.-</ecNumber>
    </submittedName>
    <submittedName>
        <fullName evidence="7">MBL fold metallo-hydrolase</fullName>
    </submittedName>
</protein>
<keyword evidence="4" id="KW-0862">Zinc</keyword>
<dbReference type="KEGG" id="bcel:BcellWH2_04380"/>
<dbReference type="GO" id="GO:0046872">
    <property type="term" value="F:metal ion binding"/>
    <property type="evidence" value="ECO:0007669"/>
    <property type="project" value="UniProtKB-KW"/>
</dbReference>
<dbReference type="InterPro" id="IPR051453">
    <property type="entry name" value="MBL_Glyoxalase_II"/>
</dbReference>
<dbReference type="Pfam" id="PF00753">
    <property type="entry name" value="Lactamase_B"/>
    <property type="match status" value="1"/>
</dbReference>
<keyword evidence="2" id="KW-0479">Metal-binding</keyword>
<evidence type="ECO:0000256" key="3">
    <source>
        <dbReference type="ARBA" id="ARBA00022801"/>
    </source>
</evidence>
<dbReference type="PANTHER" id="PTHR46233">
    <property type="entry name" value="HYDROXYACYLGLUTATHIONE HYDROLASE GLOC"/>
    <property type="match status" value="1"/>
</dbReference>
<dbReference type="AlphaFoldDB" id="A0A0P0GGU0"/>
<dbReference type="InterPro" id="IPR001279">
    <property type="entry name" value="Metallo-B-lactamas"/>
</dbReference>
<dbReference type="PATRIC" id="fig|246787.4.peg.4523"/>
<dbReference type="SUPFAM" id="SSF56281">
    <property type="entry name" value="Metallo-hydrolase/oxidoreductase"/>
    <property type="match status" value="1"/>
</dbReference>
<keyword evidence="3 6" id="KW-0378">Hydrolase</keyword>
<dbReference type="EC" id="3.-.-.-" evidence="6"/>
<sequence length="199" mass="22783">MLKVKKIINDAPSSNMYVLFEEGQNNAFLIDVSDVKVLFNELPKDLNIRGIFLTHTHFDHIAGINELVSRFPGCSIYTSKYGEEALYDDRKNFSFYYEHSTIYEGQNVILLSSGDEIQLFNNVMLYVIETPGHCPSCLTYYTDNYIFTGDSYIPNVKVVTKLPYGDKKKAETSIEHILSLAENRIVYAGHDVDKWKSIL</sequence>
<organism evidence="6 8">
    <name type="scientific">Bacteroides cellulosilyticus</name>
    <dbReference type="NCBI Taxonomy" id="246787"/>
    <lineage>
        <taxon>Bacteria</taxon>
        <taxon>Pseudomonadati</taxon>
        <taxon>Bacteroidota</taxon>
        <taxon>Bacteroidia</taxon>
        <taxon>Bacteroidales</taxon>
        <taxon>Bacteroidaceae</taxon>
        <taxon>Bacteroides</taxon>
    </lineage>
</organism>
<evidence type="ECO:0000259" key="5">
    <source>
        <dbReference type="SMART" id="SM00849"/>
    </source>
</evidence>
<dbReference type="PANTHER" id="PTHR46233:SF3">
    <property type="entry name" value="HYDROXYACYLGLUTATHIONE HYDROLASE GLOC"/>
    <property type="match status" value="1"/>
</dbReference>
<dbReference type="CDD" id="cd06262">
    <property type="entry name" value="metallo-hydrolase-like_MBL-fold"/>
    <property type="match status" value="1"/>
</dbReference>
<evidence type="ECO:0000313" key="9">
    <source>
        <dbReference type="Proteomes" id="UP000325055"/>
    </source>
</evidence>
<accession>A0A0P0GGU0</accession>
<dbReference type="EMBL" id="VVYW01000004">
    <property type="protein sequence ID" value="KAA5410233.1"/>
    <property type="molecule type" value="Genomic_DNA"/>
</dbReference>
<gene>
    <name evidence="6" type="primary">blh</name>
    <name evidence="6" type="ORF">BcellWH2_04380</name>
    <name evidence="7" type="ORF">F2Y86_05925</name>
</gene>